<dbReference type="Proteomes" id="UP000813461">
    <property type="component" value="Unassembled WGS sequence"/>
</dbReference>
<dbReference type="AlphaFoldDB" id="A0A8K0VXJ0"/>
<feature type="region of interest" description="Disordered" evidence="1">
    <location>
        <begin position="320"/>
        <end position="348"/>
    </location>
</feature>
<organism evidence="2 3">
    <name type="scientific">Paraphoma chrysanthemicola</name>
    <dbReference type="NCBI Taxonomy" id="798071"/>
    <lineage>
        <taxon>Eukaryota</taxon>
        <taxon>Fungi</taxon>
        <taxon>Dikarya</taxon>
        <taxon>Ascomycota</taxon>
        <taxon>Pezizomycotina</taxon>
        <taxon>Dothideomycetes</taxon>
        <taxon>Pleosporomycetidae</taxon>
        <taxon>Pleosporales</taxon>
        <taxon>Pleosporineae</taxon>
        <taxon>Phaeosphaeriaceae</taxon>
        <taxon>Paraphoma</taxon>
    </lineage>
</organism>
<feature type="compositionally biased region" description="Polar residues" evidence="1">
    <location>
        <begin position="320"/>
        <end position="339"/>
    </location>
</feature>
<feature type="region of interest" description="Disordered" evidence="1">
    <location>
        <begin position="260"/>
        <end position="300"/>
    </location>
</feature>
<feature type="region of interest" description="Disordered" evidence="1">
    <location>
        <begin position="101"/>
        <end position="132"/>
    </location>
</feature>
<feature type="compositionally biased region" description="Polar residues" evidence="1">
    <location>
        <begin position="279"/>
        <end position="300"/>
    </location>
</feature>
<accession>A0A8K0VXJ0</accession>
<dbReference type="OrthoDB" id="10459595at2759"/>
<keyword evidence="3" id="KW-1185">Reference proteome</keyword>
<evidence type="ECO:0000313" key="3">
    <source>
        <dbReference type="Proteomes" id="UP000813461"/>
    </source>
</evidence>
<reference evidence="2" key="1">
    <citation type="journal article" date="2021" name="Nat. Commun.">
        <title>Genetic determinants of endophytism in the Arabidopsis root mycobiome.</title>
        <authorList>
            <person name="Mesny F."/>
            <person name="Miyauchi S."/>
            <person name="Thiergart T."/>
            <person name="Pickel B."/>
            <person name="Atanasova L."/>
            <person name="Karlsson M."/>
            <person name="Huettel B."/>
            <person name="Barry K.W."/>
            <person name="Haridas S."/>
            <person name="Chen C."/>
            <person name="Bauer D."/>
            <person name="Andreopoulos W."/>
            <person name="Pangilinan J."/>
            <person name="LaButti K."/>
            <person name="Riley R."/>
            <person name="Lipzen A."/>
            <person name="Clum A."/>
            <person name="Drula E."/>
            <person name="Henrissat B."/>
            <person name="Kohler A."/>
            <person name="Grigoriev I.V."/>
            <person name="Martin F.M."/>
            <person name="Hacquard S."/>
        </authorList>
    </citation>
    <scope>NUCLEOTIDE SEQUENCE</scope>
    <source>
        <strain evidence="2">MPI-SDFR-AT-0120</strain>
    </source>
</reference>
<sequence length="445" mass="48816">MPGFSARNYGSDILLQVPDLSSHSSNLVTRNKPTATLMHSIFLTPFQTSSRLIQLAIQLKMLCLCQAIRLLFSKRSRRHLPNNIYELDAFDNEVKPGKYSFLVSEGSDDEPTQATNNNTTENEQTTTSTAPTQPICHISATITPRMLNSFIKQGGRCTHLKEVELDVEGGEKAGTWPVSREMSRKVQAILKHADKIGEEVEVADVSGVEEREHGPAKSIKDDFLADLPVAEEKEKEKIKSAEENDAGFTVQYQYYRPRLPTIQEGETDSDAESTRTRSYDSTTNYTPTNNDSLNFPKSKQITTSKPDRLYTLPNTTITFTNPSTSNLNTQESAQSTPTLGSFAAESPEDKAIRVKERLDRARELLAQIRRGEYKGKYSGTGYVLKETPPGEDDGDCDVGRSAGEVVGAGSDGESVSSSVLDEVNAGSGEDEGDEGASEKCEGSMC</sequence>
<feature type="compositionally biased region" description="Basic and acidic residues" evidence="1">
    <location>
        <begin position="436"/>
        <end position="445"/>
    </location>
</feature>
<feature type="compositionally biased region" description="Low complexity" evidence="1">
    <location>
        <begin position="112"/>
        <end position="132"/>
    </location>
</feature>
<evidence type="ECO:0000256" key="1">
    <source>
        <dbReference type="SAM" id="MobiDB-lite"/>
    </source>
</evidence>
<name>A0A8K0VXJ0_9PLEO</name>
<protein>
    <submittedName>
        <fullName evidence="2">Uncharacterized protein</fullName>
    </submittedName>
</protein>
<proteinExistence type="predicted"/>
<comment type="caution">
    <text evidence="2">The sequence shown here is derived from an EMBL/GenBank/DDBJ whole genome shotgun (WGS) entry which is preliminary data.</text>
</comment>
<evidence type="ECO:0000313" key="2">
    <source>
        <dbReference type="EMBL" id="KAH7086439.1"/>
    </source>
</evidence>
<feature type="region of interest" description="Disordered" evidence="1">
    <location>
        <begin position="380"/>
        <end position="445"/>
    </location>
</feature>
<gene>
    <name evidence="2" type="ORF">FB567DRAFT_549929</name>
</gene>
<dbReference type="EMBL" id="JAGMVJ010000011">
    <property type="protein sequence ID" value="KAH7086439.1"/>
    <property type="molecule type" value="Genomic_DNA"/>
</dbReference>